<accession>A0A6J4L6F9</accession>
<evidence type="ECO:0000313" key="2">
    <source>
        <dbReference type="EMBL" id="CAA9324230.1"/>
    </source>
</evidence>
<dbReference type="InterPro" id="IPR012337">
    <property type="entry name" value="RNaseH-like_sf"/>
</dbReference>
<dbReference type="NCBIfam" id="NF033540">
    <property type="entry name" value="transpos_IS701"/>
    <property type="match status" value="1"/>
</dbReference>
<feature type="domain" description="Transposase IS701-like DDE" evidence="1">
    <location>
        <begin position="21"/>
        <end position="231"/>
    </location>
</feature>
<dbReference type="InterPro" id="IPR039365">
    <property type="entry name" value="IS701-like"/>
</dbReference>
<reference evidence="2" key="1">
    <citation type="submission" date="2020-02" db="EMBL/GenBank/DDBJ databases">
        <authorList>
            <person name="Meier V. D."/>
        </authorList>
    </citation>
    <scope>NUCLEOTIDE SEQUENCE</scope>
    <source>
        <strain evidence="2">AVDCRST_MAG40</strain>
    </source>
</reference>
<dbReference type="EMBL" id="CADCTX010000505">
    <property type="protein sequence ID" value="CAA9324230.1"/>
    <property type="molecule type" value="Genomic_DNA"/>
</dbReference>
<dbReference type="Pfam" id="PF13546">
    <property type="entry name" value="DDE_5"/>
    <property type="match status" value="1"/>
</dbReference>
<dbReference type="InterPro" id="IPR038721">
    <property type="entry name" value="IS701-like_DDE_dom"/>
</dbReference>
<organism evidence="2">
    <name type="scientific">uncultured Gemmatimonadaceae bacterium</name>
    <dbReference type="NCBI Taxonomy" id="246130"/>
    <lineage>
        <taxon>Bacteria</taxon>
        <taxon>Pseudomonadati</taxon>
        <taxon>Gemmatimonadota</taxon>
        <taxon>Gemmatimonadia</taxon>
        <taxon>Gemmatimonadales</taxon>
        <taxon>Gemmatimonadaceae</taxon>
        <taxon>environmental samples</taxon>
    </lineage>
</organism>
<evidence type="ECO:0000259" key="1">
    <source>
        <dbReference type="Pfam" id="PF13546"/>
    </source>
</evidence>
<proteinExistence type="predicted"/>
<dbReference type="SUPFAM" id="SSF53098">
    <property type="entry name" value="Ribonuclease H-like"/>
    <property type="match status" value="1"/>
</dbReference>
<dbReference type="PANTHER" id="PTHR33627:SF1">
    <property type="entry name" value="TRANSPOSASE"/>
    <property type="match status" value="1"/>
</dbReference>
<dbReference type="AlphaFoldDB" id="A0A6J4L6F9"/>
<sequence length="396" mass="44116">MLQAGSVARWTRQLDAVHDRLAPHFARPEPRRRARAYLQTVLAGAGRRNGWQLAEAAGEATPYGMQRLIASAAWDADAVRDDLRAYVVEHLGDRHGVLIVDETGFLKKGDKSAGVHRQYSGTAGRIENCQIGVFLAYATPRGHAFLDRELYLPMAWCAKPARCQAAGIPADVPFRTKPALACAMLERALDAGVPARWVTGDEVYGGDRSLRMMLEQRGQPFVLAVRSNESLLWLHTSGLWQLKASEIAAALPADAWRVLSAGAGSKGPREYRWAWTDLARIGCPGWRHALLVRERLVPNERGESERAYYVVFAPAPATLAEVVRVAGTRWAIEQAFEEAKQEVGLDEYEVRKYDAWYRYITLALFAHAFLAAVRSRAAPRKKGIHAPRRALRRSFP</sequence>
<protein>
    <submittedName>
        <fullName evidence="2">Mobile element protein</fullName>
    </submittedName>
</protein>
<gene>
    <name evidence="2" type="ORF">AVDCRST_MAG40-1610</name>
</gene>
<dbReference type="PANTHER" id="PTHR33627">
    <property type="entry name" value="TRANSPOSASE"/>
    <property type="match status" value="1"/>
</dbReference>
<name>A0A6J4L6F9_9BACT</name>